<organism evidence="2 3">
    <name type="scientific">Nocardia terpenica</name>
    <dbReference type="NCBI Taxonomy" id="455432"/>
    <lineage>
        <taxon>Bacteria</taxon>
        <taxon>Bacillati</taxon>
        <taxon>Actinomycetota</taxon>
        <taxon>Actinomycetes</taxon>
        <taxon>Mycobacteriales</taxon>
        <taxon>Nocardiaceae</taxon>
        <taxon>Nocardia</taxon>
    </lineage>
</organism>
<evidence type="ECO:0000256" key="1">
    <source>
        <dbReference type="SAM" id="MobiDB-lite"/>
    </source>
</evidence>
<dbReference type="RefSeq" id="WP_167490864.1">
    <property type="nucleotide sequence ID" value="NZ_CP046173.1"/>
</dbReference>
<dbReference type="Pfam" id="PF19267">
    <property type="entry name" value="CIS_spike_tip"/>
    <property type="match status" value="1"/>
</dbReference>
<gene>
    <name evidence="2" type="ORF">F6W96_39800</name>
</gene>
<evidence type="ECO:0000313" key="3">
    <source>
        <dbReference type="Proteomes" id="UP000500953"/>
    </source>
</evidence>
<dbReference type="EMBL" id="CP046173">
    <property type="protein sequence ID" value="QIS23528.1"/>
    <property type="molecule type" value="Genomic_DNA"/>
</dbReference>
<dbReference type="InterPro" id="IPR045362">
    <property type="entry name" value="CIS_spike_tip"/>
</dbReference>
<reference evidence="2 3" key="1">
    <citation type="journal article" date="2019" name="ACS Chem. Biol.">
        <title>Identification and Mobilization of a Cryptic Antibiotic Biosynthesis Gene Locus from a Human-Pathogenic Nocardia Isolate.</title>
        <authorList>
            <person name="Herisse M."/>
            <person name="Ishida K."/>
            <person name="Porter J.L."/>
            <person name="Howden B."/>
            <person name="Hertweck C."/>
            <person name="Stinear T.P."/>
            <person name="Pidot S.J."/>
        </authorList>
    </citation>
    <scope>NUCLEOTIDE SEQUENCE [LARGE SCALE GENOMIC DNA]</scope>
    <source>
        <strain evidence="2 3">AUSMDU00012715</strain>
    </source>
</reference>
<feature type="region of interest" description="Disordered" evidence="1">
    <location>
        <begin position="105"/>
        <end position="142"/>
    </location>
</feature>
<sequence>MGDFVIRTGDTLAVTIPDAVIPATASPVPLAGSSKKMTVEQMPVCLEGDELPESLQISLVYTTSTHTIPGSGNLTLTLTAANKTAKTKCEGKAILIKGGDFTAKFDVTTPAQQPGSPPTPDPQQVKNGTAKFVTTNRKTTAG</sequence>
<feature type="compositionally biased region" description="Polar residues" evidence="1">
    <location>
        <begin position="122"/>
        <end position="142"/>
    </location>
</feature>
<accession>A0A6G9ZDB0</accession>
<evidence type="ECO:0000313" key="2">
    <source>
        <dbReference type="EMBL" id="QIS23528.1"/>
    </source>
</evidence>
<dbReference type="AlphaFoldDB" id="A0A6G9ZDB0"/>
<proteinExistence type="predicted"/>
<protein>
    <submittedName>
        <fullName evidence="2">Uncharacterized protein</fullName>
    </submittedName>
</protein>
<dbReference type="Proteomes" id="UP000500953">
    <property type="component" value="Chromosome"/>
</dbReference>
<name>A0A6G9ZDB0_9NOCA</name>